<feature type="domain" description="HTH hxlR-type" evidence="4">
    <location>
        <begin position="16"/>
        <end position="114"/>
    </location>
</feature>
<keyword evidence="2" id="KW-0238">DNA-binding</keyword>
<sequence length="130" mass="15268">MSMGDYAAVMRQLKQCPINYTFQIIGKKFTILIMRNMMLFGHKHFNEFLTIEGINPKTLSQRLKEMQKNGLVERKVYPGTPVMIEYFLTERAMALKPVLDQLMLFSVQHYPQEVCKDGMPKTLEDLYKQQ</sequence>
<dbReference type="Proteomes" id="UP000027093">
    <property type="component" value="Chromosome"/>
</dbReference>
<dbReference type="AlphaFoldDB" id="A0A060HQH5"/>
<evidence type="ECO:0000256" key="1">
    <source>
        <dbReference type="ARBA" id="ARBA00023015"/>
    </source>
</evidence>
<dbReference type="Pfam" id="PF01638">
    <property type="entry name" value="HxlR"/>
    <property type="match status" value="1"/>
</dbReference>
<dbReference type="KEGG" id="nvn:NVIE_015470"/>
<dbReference type="EMBL" id="CP007536">
    <property type="protein sequence ID" value="AIC15796.1"/>
    <property type="molecule type" value="Genomic_DNA"/>
</dbReference>
<keyword evidence="1" id="KW-0805">Transcription regulation</keyword>
<dbReference type="PROSITE" id="PS51118">
    <property type="entry name" value="HTH_HXLR"/>
    <property type="match status" value="1"/>
</dbReference>
<name>A0A060HQH5_9ARCH</name>
<dbReference type="PANTHER" id="PTHR33204:SF18">
    <property type="entry name" value="TRANSCRIPTIONAL REGULATORY PROTEIN"/>
    <property type="match status" value="1"/>
</dbReference>
<evidence type="ECO:0000259" key="4">
    <source>
        <dbReference type="PROSITE" id="PS51118"/>
    </source>
</evidence>
<keyword evidence="6" id="KW-1185">Reference proteome</keyword>
<protein>
    <submittedName>
        <fullName evidence="5">Transcriptional regulator, HxlR family</fullName>
    </submittedName>
</protein>
<evidence type="ECO:0000313" key="5">
    <source>
        <dbReference type="EMBL" id="AIC15796.1"/>
    </source>
</evidence>
<accession>A0A060HQH5</accession>
<dbReference type="InterPro" id="IPR036388">
    <property type="entry name" value="WH-like_DNA-bd_sf"/>
</dbReference>
<dbReference type="GO" id="GO:0003677">
    <property type="term" value="F:DNA binding"/>
    <property type="evidence" value="ECO:0007669"/>
    <property type="project" value="UniProtKB-KW"/>
</dbReference>
<evidence type="ECO:0000256" key="3">
    <source>
        <dbReference type="ARBA" id="ARBA00023163"/>
    </source>
</evidence>
<proteinExistence type="predicted"/>
<dbReference type="Gene3D" id="1.10.10.10">
    <property type="entry name" value="Winged helix-like DNA-binding domain superfamily/Winged helix DNA-binding domain"/>
    <property type="match status" value="1"/>
</dbReference>
<evidence type="ECO:0000313" key="6">
    <source>
        <dbReference type="Proteomes" id="UP000027093"/>
    </source>
</evidence>
<organism evidence="5 6">
    <name type="scientific">Nitrososphaera viennensis EN76</name>
    <dbReference type="NCBI Taxonomy" id="926571"/>
    <lineage>
        <taxon>Archaea</taxon>
        <taxon>Nitrososphaerota</taxon>
        <taxon>Nitrososphaeria</taxon>
        <taxon>Nitrososphaerales</taxon>
        <taxon>Nitrososphaeraceae</taxon>
        <taxon>Nitrososphaera</taxon>
    </lineage>
</organism>
<keyword evidence="3" id="KW-0804">Transcription</keyword>
<dbReference type="PANTHER" id="PTHR33204">
    <property type="entry name" value="TRANSCRIPTIONAL REGULATOR, MARR FAMILY"/>
    <property type="match status" value="1"/>
</dbReference>
<dbReference type="SUPFAM" id="SSF46785">
    <property type="entry name" value="Winged helix' DNA-binding domain"/>
    <property type="match status" value="1"/>
</dbReference>
<reference evidence="5 6" key="1">
    <citation type="journal article" date="2014" name="Int. J. Syst. Evol. Microbiol.">
        <title>Nitrososphaera viennensis gen. nov., sp. nov., an aerobic and mesophilic, ammonia-oxidizing archaeon from soil and a member of the archaeal phylum Thaumarchaeota.</title>
        <authorList>
            <person name="Stieglmeier M."/>
            <person name="Klingl A."/>
            <person name="Alves R.J."/>
            <person name="Rittmann S.K."/>
            <person name="Melcher M."/>
            <person name="Leisch N."/>
            <person name="Schleper C."/>
        </authorList>
    </citation>
    <scope>NUCLEOTIDE SEQUENCE [LARGE SCALE GENOMIC DNA]</scope>
    <source>
        <strain evidence="5">EN76</strain>
    </source>
</reference>
<gene>
    <name evidence="5" type="ORF">NVIE_015470</name>
</gene>
<dbReference type="HOGENOM" id="CLU_111585_5_3_2"/>
<dbReference type="InterPro" id="IPR002577">
    <property type="entry name" value="HTH_HxlR"/>
</dbReference>
<evidence type="ECO:0000256" key="2">
    <source>
        <dbReference type="ARBA" id="ARBA00023125"/>
    </source>
</evidence>
<dbReference type="InterPro" id="IPR036390">
    <property type="entry name" value="WH_DNA-bd_sf"/>
</dbReference>